<dbReference type="AlphaFoldDB" id="A0A7D9K9M6"/>
<organism evidence="1 2">
    <name type="scientific">Paramuricea clavata</name>
    <name type="common">Red gorgonian</name>
    <name type="synonym">Violescent sea-whip</name>
    <dbReference type="NCBI Taxonomy" id="317549"/>
    <lineage>
        <taxon>Eukaryota</taxon>
        <taxon>Metazoa</taxon>
        <taxon>Cnidaria</taxon>
        <taxon>Anthozoa</taxon>
        <taxon>Octocorallia</taxon>
        <taxon>Malacalcyonacea</taxon>
        <taxon>Plexauridae</taxon>
        <taxon>Paramuricea</taxon>
    </lineage>
</organism>
<reference evidence="1" key="1">
    <citation type="submission" date="2020-04" db="EMBL/GenBank/DDBJ databases">
        <authorList>
            <person name="Alioto T."/>
            <person name="Alioto T."/>
            <person name="Gomez Garrido J."/>
        </authorList>
    </citation>
    <scope>NUCLEOTIDE SEQUENCE</scope>
    <source>
        <strain evidence="1">A484AB</strain>
    </source>
</reference>
<dbReference type="PROSITE" id="PS50878">
    <property type="entry name" value="RT_POL"/>
    <property type="match status" value="1"/>
</dbReference>
<accession>A0A7D9K9M6</accession>
<dbReference type="PANTHER" id="PTHR33332">
    <property type="entry name" value="REVERSE TRANSCRIPTASE DOMAIN-CONTAINING PROTEIN"/>
    <property type="match status" value="1"/>
</dbReference>
<dbReference type="InterPro" id="IPR000477">
    <property type="entry name" value="RT_dom"/>
</dbReference>
<comment type="caution">
    <text evidence="1">The sequence shown here is derived from an EMBL/GenBank/DDBJ whole genome shotgun (WGS) entry which is preliminary data.</text>
</comment>
<dbReference type="InterPro" id="IPR043502">
    <property type="entry name" value="DNA/RNA_pol_sf"/>
</dbReference>
<dbReference type="Proteomes" id="UP001152795">
    <property type="component" value="Unassembled WGS sequence"/>
</dbReference>
<name>A0A7D9K9M6_PARCT</name>
<evidence type="ECO:0000313" key="1">
    <source>
        <dbReference type="EMBL" id="CAB4042511.1"/>
    </source>
</evidence>
<dbReference type="Pfam" id="PF00078">
    <property type="entry name" value="RVT_1"/>
    <property type="match status" value="1"/>
</dbReference>
<keyword evidence="2" id="KW-1185">Reference proteome</keyword>
<evidence type="ECO:0000313" key="2">
    <source>
        <dbReference type="Proteomes" id="UP001152795"/>
    </source>
</evidence>
<proteinExistence type="predicted"/>
<gene>
    <name evidence="1" type="ORF">PACLA_8A016899</name>
</gene>
<dbReference type="OrthoDB" id="5953030at2759"/>
<dbReference type="EMBL" id="CACRXK020030268">
    <property type="protein sequence ID" value="CAB4042511.1"/>
    <property type="molecule type" value="Genomic_DNA"/>
</dbReference>
<dbReference type="SUPFAM" id="SSF56672">
    <property type="entry name" value="DNA/RNA polymerases"/>
    <property type="match status" value="1"/>
</dbReference>
<protein>
    <submittedName>
        <fullName evidence="1">Uncharacterized protein</fullName>
    </submittedName>
</protein>
<sequence>MVLADFSKAFDTIKYKTVLTKLNQLGFSNEYLKWTVNYLTGRRHFVQIDDKTSGLCPVNFGVPQGSILGPLIFNLYVADLQSYIKDKCHQYADDTTLYAHCKSENLQDAVADMQSSVRKLEEWSSEANLVINPSKTTVMMLSTAQLASSHSE</sequence>